<organism evidence="3 4">
    <name type="scientific">Elasticomyces elasticus</name>
    <dbReference type="NCBI Taxonomy" id="574655"/>
    <lineage>
        <taxon>Eukaryota</taxon>
        <taxon>Fungi</taxon>
        <taxon>Dikarya</taxon>
        <taxon>Ascomycota</taxon>
        <taxon>Pezizomycotina</taxon>
        <taxon>Dothideomycetes</taxon>
        <taxon>Dothideomycetidae</taxon>
        <taxon>Mycosphaerellales</taxon>
        <taxon>Teratosphaeriaceae</taxon>
        <taxon>Elasticomyces</taxon>
    </lineage>
</organism>
<feature type="chain" id="PRO_5043044519" description="Sexual development protein" evidence="2">
    <location>
        <begin position="21"/>
        <end position="459"/>
    </location>
</feature>
<evidence type="ECO:0008006" key="5">
    <source>
        <dbReference type="Google" id="ProtNLM"/>
    </source>
</evidence>
<feature type="region of interest" description="Disordered" evidence="1">
    <location>
        <begin position="419"/>
        <end position="459"/>
    </location>
</feature>
<evidence type="ECO:0000256" key="2">
    <source>
        <dbReference type="SAM" id="SignalP"/>
    </source>
</evidence>
<reference evidence="3" key="1">
    <citation type="submission" date="2023-08" db="EMBL/GenBank/DDBJ databases">
        <title>Black Yeasts Isolated from many extreme environments.</title>
        <authorList>
            <person name="Coleine C."/>
            <person name="Stajich J.E."/>
            <person name="Selbmann L."/>
        </authorList>
    </citation>
    <scope>NUCLEOTIDE SEQUENCE</scope>
    <source>
        <strain evidence="3">CCFEE 5810</strain>
    </source>
</reference>
<dbReference type="EMBL" id="JAVRQU010000017">
    <property type="protein sequence ID" value="KAK5693505.1"/>
    <property type="molecule type" value="Genomic_DNA"/>
</dbReference>
<comment type="caution">
    <text evidence="3">The sequence shown here is derived from an EMBL/GenBank/DDBJ whole genome shotgun (WGS) entry which is preliminary data.</text>
</comment>
<feature type="signal peptide" evidence="2">
    <location>
        <begin position="1"/>
        <end position="20"/>
    </location>
</feature>
<dbReference type="Proteomes" id="UP001310594">
    <property type="component" value="Unassembled WGS sequence"/>
</dbReference>
<dbReference type="AlphaFoldDB" id="A0AAN7VMJ4"/>
<gene>
    <name evidence="3" type="ORF">LTR97_010074</name>
</gene>
<accession>A0AAN7VMJ4</accession>
<protein>
    <recommendedName>
        <fullName evidence="5">Sexual development protein</fullName>
    </recommendedName>
</protein>
<evidence type="ECO:0000313" key="3">
    <source>
        <dbReference type="EMBL" id="KAK5693505.1"/>
    </source>
</evidence>
<evidence type="ECO:0000313" key="4">
    <source>
        <dbReference type="Proteomes" id="UP001310594"/>
    </source>
</evidence>
<keyword evidence="2" id="KW-0732">Signal</keyword>
<sequence length="459" mass="47675">MHSTTITTAALLGLSAIASARPATDDASYQYTEGSTNENGQEAFDFPLDNGFPNITVPSANLSAIELASLGELPIAPNVTASNATASGPSTVDLGFVAFNELFEVAFFTELIYNITYNVPGYGPDDVGPQRDEILAILTVHQAQEELHELNANGGFFKNSGGYTIEPCEYIFPVSTFNESIALAALFTDLVQGTLPDVQTTFGANQDVGLIRGVGLVIGQEGEQDGFYRGLLGLAPAGLPFNTQSAVDFAFSAIVQSFTKPGSCKSLDLLQHPPFATSGGLSLFDTLSTTTDLGNGKADVTGVVFSGTPVQVVAAPSAHVNSLISEAQCITYLNQANAPVTVSTTTKQDSNAVVEFTADFPGETQDFSGLVIAVVTQSAGKQEDCATIVFADASEVAAATKFGPFLFEVNNAVSDLLSGSSSSSSSSSSMDSSSTTMMHDSSSTTSSSAYTSSASAYSY</sequence>
<proteinExistence type="predicted"/>
<evidence type="ECO:0000256" key="1">
    <source>
        <dbReference type="SAM" id="MobiDB-lite"/>
    </source>
</evidence>
<name>A0AAN7VMJ4_9PEZI</name>